<organism evidence="10 11">
    <name type="scientific">Chrysophaeum taylorii</name>
    <dbReference type="NCBI Taxonomy" id="2483200"/>
    <lineage>
        <taxon>Eukaryota</taxon>
        <taxon>Sar</taxon>
        <taxon>Stramenopiles</taxon>
        <taxon>Ochrophyta</taxon>
        <taxon>Pelagophyceae</taxon>
        <taxon>Pelagomonadales</taxon>
        <taxon>Pelagomonadaceae</taxon>
        <taxon>Chrysophaeum</taxon>
    </lineage>
</organism>
<evidence type="ECO:0000256" key="3">
    <source>
        <dbReference type="ARBA" id="ARBA00022692"/>
    </source>
</evidence>
<feature type="transmembrane region" description="Helical" evidence="8">
    <location>
        <begin position="276"/>
        <end position="296"/>
    </location>
</feature>
<accession>A0AAD7XSW7</accession>
<evidence type="ECO:0000256" key="9">
    <source>
        <dbReference type="SAM" id="MobiDB-lite"/>
    </source>
</evidence>
<feature type="region of interest" description="Disordered" evidence="9">
    <location>
        <begin position="46"/>
        <end position="111"/>
    </location>
</feature>
<name>A0AAD7XSW7_9STRA</name>
<dbReference type="InterPro" id="IPR007305">
    <property type="entry name" value="Vesicle_transpt_Got1/SFT2"/>
</dbReference>
<evidence type="ECO:0000313" key="10">
    <source>
        <dbReference type="EMBL" id="KAJ8610591.1"/>
    </source>
</evidence>
<feature type="compositionally biased region" description="Basic and acidic residues" evidence="9">
    <location>
        <begin position="46"/>
        <end position="67"/>
    </location>
</feature>
<feature type="transmembrane region" description="Helical" evidence="8">
    <location>
        <begin position="193"/>
        <end position="214"/>
    </location>
</feature>
<sequence length="329" mass="35998">MNTSTNSPEEEKEEEPKRGWELMKLRFDGESLVRGWDGVLEKTREKMEEARAKSLELTEEARAKSRELASSATKLGDSLAARVKEAVAKGEQAGDDEETGGLLQDESPSEPTQWWTQLVSVEGLASRIGDGSREVVGQMNTLGKKMGDGSRDVGTNLVGFGKKIGQGSKDLASKVSGSIADTRECGLTRPQRFRWYVILLFASTAFFGLAFQTILLPTKFAMAFACGTVCSLAAKAMLNGPYTQLRLMCQLRKLPYTIALLATTFTTMYLCFTHATIILIIVSSAAQIAALLHYLFADTPGGKHGIRILFKLILNTGRLIVKPCLYALE</sequence>
<feature type="transmembrane region" description="Helical" evidence="8">
    <location>
        <begin position="220"/>
        <end position="242"/>
    </location>
</feature>
<protein>
    <recommendedName>
        <fullName evidence="8">Vesicle transport protein</fullName>
    </recommendedName>
</protein>
<evidence type="ECO:0000256" key="2">
    <source>
        <dbReference type="ARBA" id="ARBA00022448"/>
    </source>
</evidence>
<keyword evidence="4 8" id="KW-0653">Protein transport</keyword>
<evidence type="ECO:0000313" key="11">
    <source>
        <dbReference type="Proteomes" id="UP001230188"/>
    </source>
</evidence>
<keyword evidence="2 8" id="KW-0813">Transport</keyword>
<dbReference type="GO" id="GO:0016020">
    <property type="term" value="C:membrane"/>
    <property type="evidence" value="ECO:0007669"/>
    <property type="project" value="UniProtKB-SubCell"/>
</dbReference>
<keyword evidence="3 8" id="KW-0812">Transmembrane</keyword>
<dbReference type="GO" id="GO:0005737">
    <property type="term" value="C:cytoplasm"/>
    <property type="evidence" value="ECO:0007669"/>
    <property type="project" value="UniProtKB-ARBA"/>
</dbReference>
<feature type="transmembrane region" description="Helical" evidence="8">
    <location>
        <begin position="254"/>
        <end position="270"/>
    </location>
</feature>
<dbReference type="AlphaFoldDB" id="A0AAD7XSW7"/>
<evidence type="ECO:0000256" key="4">
    <source>
        <dbReference type="ARBA" id="ARBA00022927"/>
    </source>
</evidence>
<dbReference type="EMBL" id="JAQMWT010000099">
    <property type="protein sequence ID" value="KAJ8610591.1"/>
    <property type="molecule type" value="Genomic_DNA"/>
</dbReference>
<feature type="region of interest" description="Disordered" evidence="9">
    <location>
        <begin position="1"/>
        <end position="20"/>
    </location>
</feature>
<gene>
    <name evidence="10" type="ORF">CTAYLR_007155</name>
</gene>
<dbReference type="PANTHER" id="PTHR23137">
    <property type="entry name" value="VESICLE TRANSPORT PROTEIN-RELATED"/>
    <property type="match status" value="1"/>
</dbReference>
<dbReference type="PANTHER" id="PTHR23137:SF36">
    <property type="entry name" value="VESICLE TRANSPORT PROTEIN SFT2C"/>
    <property type="match status" value="1"/>
</dbReference>
<comment type="subcellular location">
    <subcellularLocation>
        <location evidence="1 8">Membrane</location>
        <topology evidence="1 8">Multi-pass membrane protein</topology>
    </subcellularLocation>
</comment>
<reference evidence="10" key="1">
    <citation type="submission" date="2023-01" db="EMBL/GenBank/DDBJ databases">
        <title>Metagenome sequencing of chrysophaentin producing Chrysophaeum taylorii.</title>
        <authorList>
            <person name="Davison J."/>
            <person name="Bewley C."/>
        </authorList>
    </citation>
    <scope>NUCLEOTIDE SEQUENCE</scope>
    <source>
        <strain evidence="10">NIES-1699</strain>
    </source>
</reference>
<evidence type="ECO:0000256" key="1">
    <source>
        <dbReference type="ARBA" id="ARBA00004141"/>
    </source>
</evidence>
<comment type="similarity">
    <text evidence="7 8">Belongs to the SFT2 family.</text>
</comment>
<dbReference type="InterPro" id="IPR011691">
    <property type="entry name" value="Vesicle_transpt_SFT2"/>
</dbReference>
<keyword evidence="5 8" id="KW-1133">Transmembrane helix</keyword>
<dbReference type="GO" id="GO:0016192">
    <property type="term" value="P:vesicle-mediated transport"/>
    <property type="evidence" value="ECO:0007669"/>
    <property type="project" value="InterPro"/>
</dbReference>
<comment type="caution">
    <text evidence="10">The sequence shown here is derived from an EMBL/GenBank/DDBJ whole genome shotgun (WGS) entry which is preliminary data.</text>
</comment>
<proteinExistence type="inferred from homology"/>
<evidence type="ECO:0000256" key="8">
    <source>
        <dbReference type="RuleBase" id="RU363111"/>
    </source>
</evidence>
<comment type="function">
    <text evidence="8">May be involved in fusion of retrograde transport vesicles derived from an endocytic compartment with the Golgi complex.</text>
</comment>
<dbReference type="GO" id="GO:0012505">
    <property type="term" value="C:endomembrane system"/>
    <property type="evidence" value="ECO:0007669"/>
    <property type="project" value="UniProtKB-ARBA"/>
</dbReference>
<dbReference type="Proteomes" id="UP001230188">
    <property type="component" value="Unassembled WGS sequence"/>
</dbReference>
<evidence type="ECO:0000256" key="7">
    <source>
        <dbReference type="ARBA" id="ARBA00025800"/>
    </source>
</evidence>
<keyword evidence="11" id="KW-1185">Reference proteome</keyword>
<evidence type="ECO:0000256" key="5">
    <source>
        <dbReference type="ARBA" id="ARBA00022989"/>
    </source>
</evidence>
<dbReference type="Pfam" id="PF04178">
    <property type="entry name" value="Got1"/>
    <property type="match status" value="1"/>
</dbReference>
<keyword evidence="6 8" id="KW-0472">Membrane</keyword>
<dbReference type="GO" id="GO:0015031">
    <property type="term" value="P:protein transport"/>
    <property type="evidence" value="ECO:0007669"/>
    <property type="project" value="UniProtKB-KW"/>
</dbReference>
<evidence type="ECO:0000256" key="6">
    <source>
        <dbReference type="ARBA" id="ARBA00023136"/>
    </source>
</evidence>